<keyword evidence="5" id="KW-0472">Membrane</keyword>
<organism evidence="6 7">
    <name type="scientific">Cladobotryum mycophilum</name>
    <dbReference type="NCBI Taxonomy" id="491253"/>
    <lineage>
        <taxon>Eukaryota</taxon>
        <taxon>Fungi</taxon>
        <taxon>Dikarya</taxon>
        <taxon>Ascomycota</taxon>
        <taxon>Pezizomycotina</taxon>
        <taxon>Sordariomycetes</taxon>
        <taxon>Hypocreomycetidae</taxon>
        <taxon>Hypocreales</taxon>
        <taxon>Hypocreaceae</taxon>
        <taxon>Cladobotryum</taxon>
    </lineage>
</organism>
<evidence type="ECO:0000256" key="1">
    <source>
        <dbReference type="ARBA" id="ARBA00004127"/>
    </source>
</evidence>
<comment type="caution">
    <text evidence="6">The sequence shown here is derived from an EMBL/GenBank/DDBJ whole genome shotgun (WGS) entry which is preliminary data.</text>
</comment>
<keyword evidence="7" id="KW-1185">Reference proteome</keyword>
<keyword evidence="3" id="KW-0812">Transmembrane</keyword>
<gene>
    <name evidence="6" type="ORF">PT974_11839</name>
</gene>
<dbReference type="InterPro" id="IPR018937">
    <property type="entry name" value="MMgT"/>
</dbReference>
<dbReference type="PANTHER" id="PTHR28144">
    <property type="entry name" value="ER MEMBRANE PROTEIN COMPLEX SUBUNIT 5"/>
    <property type="match status" value="1"/>
</dbReference>
<evidence type="ECO:0000256" key="2">
    <source>
        <dbReference type="ARBA" id="ARBA00006109"/>
    </source>
</evidence>
<name>A0ABR0S7A4_9HYPO</name>
<dbReference type="InterPro" id="IPR053279">
    <property type="entry name" value="EMC_subunit"/>
</dbReference>
<dbReference type="Pfam" id="PF10270">
    <property type="entry name" value="MMgT"/>
    <property type="match status" value="1"/>
</dbReference>
<evidence type="ECO:0000256" key="4">
    <source>
        <dbReference type="ARBA" id="ARBA00022989"/>
    </source>
</evidence>
<dbReference type="PANTHER" id="PTHR28144:SF1">
    <property type="entry name" value="ER MEMBRANE PROTEIN COMPLEX SUBUNIT 5"/>
    <property type="match status" value="1"/>
</dbReference>
<accession>A0ABR0S7A4</accession>
<comment type="subcellular location">
    <subcellularLocation>
        <location evidence="1">Endomembrane system</location>
        <topology evidence="1">Multi-pass membrane protein</topology>
    </subcellularLocation>
</comment>
<comment type="similarity">
    <text evidence="2">Belongs to the membrane magnesium transporter (TC 1.A.67) family.</text>
</comment>
<dbReference type="EMBL" id="JAVFKD010000016">
    <property type="protein sequence ID" value="KAK5987707.1"/>
    <property type="molecule type" value="Genomic_DNA"/>
</dbReference>
<evidence type="ECO:0000256" key="3">
    <source>
        <dbReference type="ARBA" id="ARBA00022692"/>
    </source>
</evidence>
<evidence type="ECO:0000313" key="6">
    <source>
        <dbReference type="EMBL" id="KAK5987707.1"/>
    </source>
</evidence>
<keyword evidence="4" id="KW-1133">Transmembrane helix</keyword>
<sequence length="78" mass="8866">MLLCLGLILGSEKPRPIRWDVWAGKIEREGDAGFVDATGEMDNEFRGSPFSALESRPGFIDIRKLRREFTDWAESHGK</sequence>
<evidence type="ECO:0000313" key="7">
    <source>
        <dbReference type="Proteomes" id="UP001338125"/>
    </source>
</evidence>
<evidence type="ECO:0000256" key="5">
    <source>
        <dbReference type="ARBA" id="ARBA00023136"/>
    </source>
</evidence>
<dbReference type="Proteomes" id="UP001338125">
    <property type="component" value="Unassembled WGS sequence"/>
</dbReference>
<protein>
    <submittedName>
        <fullName evidence="6">Uncharacterized protein</fullName>
    </submittedName>
</protein>
<proteinExistence type="inferred from homology"/>
<reference evidence="6 7" key="1">
    <citation type="submission" date="2024-01" db="EMBL/GenBank/DDBJ databases">
        <title>Complete genome of Cladobotryum mycophilum ATHUM6906.</title>
        <authorList>
            <person name="Christinaki A.C."/>
            <person name="Myridakis A.I."/>
            <person name="Kouvelis V.N."/>
        </authorList>
    </citation>
    <scope>NUCLEOTIDE SEQUENCE [LARGE SCALE GENOMIC DNA]</scope>
    <source>
        <strain evidence="6 7">ATHUM6906</strain>
    </source>
</reference>